<dbReference type="InterPro" id="IPR006626">
    <property type="entry name" value="PbH1"/>
</dbReference>
<feature type="transmembrane region" description="Helical" evidence="1">
    <location>
        <begin position="427"/>
        <end position="443"/>
    </location>
</feature>
<dbReference type="NCBIfam" id="TIGR03804">
    <property type="entry name" value="para_beta_helix"/>
    <property type="match status" value="2"/>
</dbReference>
<keyword evidence="1" id="KW-0812">Transmembrane</keyword>
<name>A0A2V3A722_9BACI</name>
<keyword evidence="1" id="KW-1133">Transmembrane helix</keyword>
<sequence length="606" mass="68241">MYKKIGLLLILFSLILTGKAFGEEVTVSSSEELREALSSDREISIIKIKPGRYNGNFSVEKRVHIIGEKGVKLFGLESGNVLTIEADDVIVESLEIEGSGSQNAGIYVKGDRSYLHHNALNKVFHGIYARDSYGHRFENNIISSFDSVKRHKGYGIYLVKAPNTAVKGNYFYDTQDGVYVSYSDFCEISGNQMLKSRYGVHTMDSRNILIAHNQVTESINGLMIMQSYEISIMENYFYLNTKIDGAGMFIYDTFDSKISSNIVKGNFRGIVLENAKRNRLEFNTFLENDTGLEIGINSTDNTIYLNNFYRNTRQIISDKDNSNYFNKEEYGNYYDDHSSLNMNSDSKVDFAYKSGDVFYQMASKEPLLQVFFQSPAVELWNTVEQITPIPSDSLIVDEAPLAKPAQVKWEENTSETQVSSSSHEMDLILFFMIILFASLFILMKLGGSAMKLKHFFVIIGLGLLLTACSFAAAGPVDIKLNKDSCDVCHMGIEEMESAAQLILKNGKPVLFDDIGCMTEYLQTENPEYEAAFVHDYQSKEWISFDTSSFIQNQNIDSPMSYGIAAFKSKDDAAAFQREYGGDAYTKAELLNTEIKSFKKPGMSHSH</sequence>
<dbReference type="Gene3D" id="2.160.20.10">
    <property type="entry name" value="Single-stranded right-handed beta-helix, Pectin lyase-like"/>
    <property type="match status" value="1"/>
</dbReference>
<protein>
    <submittedName>
        <fullName evidence="3">Parallel beta-helix repeat protein</fullName>
    </submittedName>
</protein>
<dbReference type="Pfam" id="PF05573">
    <property type="entry name" value="NosL"/>
    <property type="match status" value="1"/>
</dbReference>
<dbReference type="PANTHER" id="PTHR41247">
    <property type="entry name" value="HTH-TYPE TRANSCRIPTIONAL REPRESSOR YCNK"/>
    <property type="match status" value="1"/>
</dbReference>
<evidence type="ECO:0000313" key="4">
    <source>
        <dbReference type="Proteomes" id="UP000247150"/>
    </source>
</evidence>
<dbReference type="EMBL" id="QGTW01000001">
    <property type="protein sequence ID" value="PWW31880.1"/>
    <property type="molecule type" value="Genomic_DNA"/>
</dbReference>
<dbReference type="InterPro" id="IPR022441">
    <property type="entry name" value="Para_beta_helix_rpt-2"/>
</dbReference>
<dbReference type="Proteomes" id="UP000247150">
    <property type="component" value="Unassembled WGS sequence"/>
</dbReference>
<comment type="caution">
    <text evidence="3">The sequence shown here is derived from an EMBL/GenBank/DDBJ whole genome shotgun (WGS) entry which is preliminary data.</text>
</comment>
<evidence type="ECO:0000313" key="3">
    <source>
        <dbReference type="EMBL" id="PWW31880.1"/>
    </source>
</evidence>
<evidence type="ECO:0000256" key="1">
    <source>
        <dbReference type="SAM" id="Phobius"/>
    </source>
</evidence>
<reference evidence="3 4" key="1">
    <citation type="submission" date="2018-05" db="EMBL/GenBank/DDBJ databases">
        <title>Freshwater and sediment microbial communities from various areas in North America, analyzing microbe dynamics in response to fracking.</title>
        <authorList>
            <person name="Lamendella R."/>
        </authorList>
    </citation>
    <scope>NUCLEOTIDE SEQUENCE [LARGE SCALE GENOMIC DNA]</scope>
    <source>
        <strain evidence="3 4">15_TX</strain>
    </source>
</reference>
<dbReference type="Pfam" id="PF05048">
    <property type="entry name" value="NosD"/>
    <property type="match status" value="1"/>
</dbReference>
<feature type="transmembrane region" description="Helical" evidence="1">
    <location>
        <begin position="455"/>
        <end position="476"/>
    </location>
</feature>
<gene>
    <name evidence="3" type="ORF">DFO73_101138</name>
</gene>
<dbReference type="PANTHER" id="PTHR41247:SF1">
    <property type="entry name" value="HTH-TYPE TRANSCRIPTIONAL REPRESSOR YCNK"/>
    <property type="match status" value="1"/>
</dbReference>
<feature type="domain" description="Carbohydrate-binding/sugar hydrolysis" evidence="2">
    <location>
        <begin position="48"/>
        <end position="181"/>
    </location>
</feature>
<dbReference type="InterPro" id="IPR012334">
    <property type="entry name" value="Pectin_lyas_fold"/>
</dbReference>
<dbReference type="InterPro" id="IPR007742">
    <property type="entry name" value="NosD_dom"/>
</dbReference>
<organism evidence="3 4">
    <name type="scientific">Cytobacillus oceanisediminis</name>
    <dbReference type="NCBI Taxonomy" id="665099"/>
    <lineage>
        <taxon>Bacteria</taxon>
        <taxon>Bacillati</taxon>
        <taxon>Bacillota</taxon>
        <taxon>Bacilli</taxon>
        <taxon>Bacillales</taxon>
        <taxon>Bacillaceae</taxon>
        <taxon>Cytobacillus</taxon>
    </lineage>
</organism>
<accession>A0A2V3A722</accession>
<dbReference type="SUPFAM" id="SSF160387">
    <property type="entry name" value="NosL/MerB-like"/>
    <property type="match status" value="1"/>
</dbReference>
<dbReference type="RefSeq" id="WP_258309131.1">
    <property type="nucleotide sequence ID" value="NZ_QGTW01000001.1"/>
</dbReference>
<dbReference type="SMART" id="SM00722">
    <property type="entry name" value="CASH"/>
    <property type="match status" value="1"/>
</dbReference>
<dbReference type="AlphaFoldDB" id="A0A2V3A722"/>
<evidence type="ECO:0000259" key="2">
    <source>
        <dbReference type="SMART" id="SM00722"/>
    </source>
</evidence>
<dbReference type="SMART" id="SM00710">
    <property type="entry name" value="PbH1"/>
    <property type="match status" value="8"/>
</dbReference>
<dbReference type="InterPro" id="IPR008719">
    <property type="entry name" value="N2O_reductase_NosL"/>
</dbReference>
<dbReference type="InterPro" id="IPR006633">
    <property type="entry name" value="Carb-bd_sugar_hydrolysis-dom"/>
</dbReference>
<dbReference type="SUPFAM" id="SSF51126">
    <property type="entry name" value="Pectin lyase-like"/>
    <property type="match status" value="1"/>
</dbReference>
<dbReference type="InterPro" id="IPR011050">
    <property type="entry name" value="Pectin_lyase_fold/virulence"/>
</dbReference>
<proteinExistence type="predicted"/>
<keyword evidence="1" id="KW-0472">Membrane</keyword>